<sequence>MRHLSVTSDGRLVLPLTSTDSKQSTLEEILKIPPTSDKDSEKTWVFSNAQLEVLGASLRDRVKEEEVRLKIPTFGMVKEGRYPSVRGYNHKYNG</sequence>
<proteinExistence type="predicted"/>
<dbReference type="EMBL" id="JAWWNJ010000116">
    <property type="protein sequence ID" value="KAK6991621.1"/>
    <property type="molecule type" value="Genomic_DNA"/>
</dbReference>
<organism evidence="1 2">
    <name type="scientific">Favolaschia claudopus</name>
    <dbReference type="NCBI Taxonomy" id="2862362"/>
    <lineage>
        <taxon>Eukaryota</taxon>
        <taxon>Fungi</taxon>
        <taxon>Dikarya</taxon>
        <taxon>Basidiomycota</taxon>
        <taxon>Agaricomycotina</taxon>
        <taxon>Agaricomycetes</taxon>
        <taxon>Agaricomycetidae</taxon>
        <taxon>Agaricales</taxon>
        <taxon>Marasmiineae</taxon>
        <taxon>Mycenaceae</taxon>
        <taxon>Favolaschia</taxon>
    </lineage>
</organism>
<dbReference type="AlphaFoldDB" id="A0AAV9ZS47"/>
<evidence type="ECO:0000313" key="1">
    <source>
        <dbReference type="EMBL" id="KAK6991621.1"/>
    </source>
</evidence>
<protein>
    <submittedName>
        <fullName evidence="1">Uncharacterized protein</fullName>
    </submittedName>
</protein>
<accession>A0AAV9ZS47</accession>
<reference evidence="1 2" key="1">
    <citation type="journal article" date="2024" name="J Genomics">
        <title>Draft genome sequencing and assembly of Favolaschia claudopus CIRM-BRFM 2984 isolated from oak limbs.</title>
        <authorList>
            <person name="Navarro D."/>
            <person name="Drula E."/>
            <person name="Chaduli D."/>
            <person name="Cazenave R."/>
            <person name="Ahrendt S."/>
            <person name="Wang J."/>
            <person name="Lipzen A."/>
            <person name="Daum C."/>
            <person name="Barry K."/>
            <person name="Grigoriev I.V."/>
            <person name="Favel A."/>
            <person name="Rosso M.N."/>
            <person name="Martin F."/>
        </authorList>
    </citation>
    <scope>NUCLEOTIDE SEQUENCE [LARGE SCALE GENOMIC DNA]</scope>
    <source>
        <strain evidence="1 2">CIRM-BRFM 2984</strain>
    </source>
</reference>
<keyword evidence="2" id="KW-1185">Reference proteome</keyword>
<gene>
    <name evidence="1" type="ORF">R3P38DRAFT_3227450</name>
</gene>
<evidence type="ECO:0000313" key="2">
    <source>
        <dbReference type="Proteomes" id="UP001362999"/>
    </source>
</evidence>
<name>A0AAV9ZS47_9AGAR</name>
<comment type="caution">
    <text evidence="1">The sequence shown here is derived from an EMBL/GenBank/DDBJ whole genome shotgun (WGS) entry which is preliminary data.</text>
</comment>
<dbReference type="Proteomes" id="UP001362999">
    <property type="component" value="Unassembled WGS sequence"/>
</dbReference>